<sequence length="41" mass="4622">TISLFSTPLNFQELVTSTVFNGYTGIQSTDEMDVYCSNHFN</sequence>
<dbReference type="Proteomes" id="UP000694005">
    <property type="component" value="Chromosome A06"/>
</dbReference>
<dbReference type="Gramene" id="A06p25190.2_BraZ1">
    <property type="protein sequence ID" value="A06p25190.2_BraZ1.CDS.1"/>
    <property type="gene ID" value="A06g25190.2_BraZ1"/>
</dbReference>
<gene>
    <name evidence="1" type="ORF">BRAPAZ1V2_A06P25190.2</name>
    <name evidence="2" type="ORF">BRAPAZ1V2_A06P25220.2</name>
</gene>
<feature type="non-terminal residue" evidence="1">
    <location>
        <position position="1"/>
    </location>
</feature>
<proteinExistence type="predicted"/>
<reference evidence="1 3" key="1">
    <citation type="submission" date="2021-07" db="EMBL/GenBank/DDBJ databases">
        <authorList>
            <consortium name="Genoscope - CEA"/>
            <person name="William W."/>
        </authorList>
    </citation>
    <scope>NUCLEOTIDE SEQUENCE [LARGE SCALE GENOMIC DNA]</scope>
</reference>
<dbReference type="AlphaFoldDB" id="A0A8D9D9P2"/>
<accession>A0A8D9D9P2</accession>
<protein>
    <submittedName>
        <fullName evidence="1">Uncharacterized protein</fullName>
    </submittedName>
</protein>
<evidence type="ECO:0000313" key="2">
    <source>
        <dbReference type="EMBL" id="CAG7870282.1"/>
    </source>
</evidence>
<evidence type="ECO:0000313" key="1">
    <source>
        <dbReference type="EMBL" id="CAG7870279.1"/>
    </source>
</evidence>
<evidence type="ECO:0000313" key="3">
    <source>
        <dbReference type="Proteomes" id="UP000694005"/>
    </source>
</evidence>
<dbReference type="EMBL" id="LS974622">
    <property type="protein sequence ID" value="CAG7870279.1"/>
    <property type="molecule type" value="Genomic_DNA"/>
</dbReference>
<name>A0A8D9D9P2_BRACM</name>
<dbReference type="EMBL" id="LS974622">
    <property type="protein sequence ID" value="CAG7870282.1"/>
    <property type="molecule type" value="Genomic_DNA"/>
</dbReference>
<organism evidence="1 3">
    <name type="scientific">Brassica campestris</name>
    <name type="common">Field mustard</name>
    <dbReference type="NCBI Taxonomy" id="3711"/>
    <lineage>
        <taxon>Eukaryota</taxon>
        <taxon>Viridiplantae</taxon>
        <taxon>Streptophyta</taxon>
        <taxon>Embryophyta</taxon>
        <taxon>Tracheophyta</taxon>
        <taxon>Spermatophyta</taxon>
        <taxon>Magnoliopsida</taxon>
        <taxon>eudicotyledons</taxon>
        <taxon>Gunneridae</taxon>
        <taxon>Pentapetalae</taxon>
        <taxon>rosids</taxon>
        <taxon>malvids</taxon>
        <taxon>Brassicales</taxon>
        <taxon>Brassicaceae</taxon>
        <taxon>Brassiceae</taxon>
        <taxon>Brassica</taxon>
    </lineage>
</organism>
<dbReference type="Gramene" id="A06p25220.2_BraZ1">
    <property type="protein sequence ID" value="A06p25220.2_BraZ1.CDS.1"/>
    <property type="gene ID" value="A06g25220.2_BraZ1"/>
</dbReference>